<comment type="subcellular location">
    <subcellularLocation>
        <location evidence="1">Periplasm</location>
    </subcellularLocation>
</comment>
<proteinExistence type="predicted"/>
<evidence type="ECO:0000256" key="10">
    <source>
        <dbReference type="SAM" id="SignalP"/>
    </source>
</evidence>
<protein>
    <submittedName>
        <fullName evidence="12">Cytochrome C4</fullName>
    </submittedName>
</protein>
<dbReference type="InterPro" id="IPR036909">
    <property type="entry name" value="Cyt_c-like_dom_sf"/>
</dbReference>
<keyword evidence="2" id="KW-0813">Transport</keyword>
<evidence type="ECO:0000313" key="12">
    <source>
        <dbReference type="EMBL" id="OAN53141.1"/>
    </source>
</evidence>
<feature type="binding site" description="axial binding residue" evidence="9">
    <location>
        <position position="140"/>
    </location>
    <ligand>
        <name>heme c</name>
        <dbReference type="ChEBI" id="CHEBI:61717"/>
        <label>2</label>
    </ligand>
    <ligandPart>
        <name>Fe</name>
        <dbReference type="ChEBI" id="CHEBI:18248"/>
    </ligandPart>
</feature>
<evidence type="ECO:0000256" key="6">
    <source>
        <dbReference type="ARBA" id="ARBA00022982"/>
    </source>
</evidence>
<comment type="PTM">
    <text evidence="8">Binds 2 heme c groups covalently per subunit.</text>
</comment>
<dbReference type="SUPFAM" id="SSF46626">
    <property type="entry name" value="Cytochrome c"/>
    <property type="match status" value="2"/>
</dbReference>
<keyword evidence="3 8" id="KW-0349">Heme</keyword>
<evidence type="ECO:0000256" key="9">
    <source>
        <dbReference type="PIRSR" id="PIRSR000005-2"/>
    </source>
</evidence>
<feature type="domain" description="Cytochrome c" evidence="11">
    <location>
        <begin position="122"/>
        <end position="205"/>
    </location>
</feature>
<keyword evidence="4 9" id="KW-0479">Metal-binding</keyword>
<dbReference type="Gene3D" id="1.10.760.10">
    <property type="entry name" value="Cytochrome c-like domain"/>
    <property type="match status" value="2"/>
</dbReference>
<reference evidence="12 13" key="1">
    <citation type="submission" date="2016-04" db="EMBL/GenBank/DDBJ databases">
        <title>Draft genome sequence of freshwater magnetotactic bacteria Magnetospirillum marisnigri SP-1 and Magnetospirillum moscoviense BB-1.</title>
        <authorList>
            <person name="Koziaeva V."/>
            <person name="Dziuba M.V."/>
            <person name="Ivanov T.M."/>
            <person name="Kuznetsov B."/>
            <person name="Grouzdev D.S."/>
        </authorList>
    </citation>
    <scope>NUCLEOTIDE SEQUENCE [LARGE SCALE GENOMIC DNA]</scope>
    <source>
        <strain evidence="12 13">SP-1</strain>
    </source>
</reference>
<dbReference type="PANTHER" id="PTHR33751">
    <property type="entry name" value="CBB3-TYPE CYTOCHROME C OXIDASE SUBUNIT FIXP"/>
    <property type="match status" value="1"/>
</dbReference>
<dbReference type="EMBL" id="LWQT01000040">
    <property type="protein sequence ID" value="OAN53141.1"/>
    <property type="molecule type" value="Genomic_DNA"/>
</dbReference>
<evidence type="ECO:0000256" key="7">
    <source>
        <dbReference type="ARBA" id="ARBA00023004"/>
    </source>
</evidence>
<feature type="binding site" description="covalent" evidence="8">
    <location>
        <position position="136"/>
    </location>
    <ligand>
        <name>heme c</name>
        <dbReference type="ChEBI" id="CHEBI:61717"/>
        <label>2</label>
    </ligand>
</feature>
<feature type="binding site" description="covalent" evidence="8">
    <location>
        <position position="42"/>
    </location>
    <ligand>
        <name>heme c</name>
        <dbReference type="ChEBI" id="CHEBI:61717"/>
        <label>1</label>
    </ligand>
</feature>
<dbReference type="GO" id="GO:0005506">
    <property type="term" value="F:iron ion binding"/>
    <property type="evidence" value="ECO:0007669"/>
    <property type="project" value="InterPro"/>
</dbReference>
<feature type="binding site" description="axial binding residue" evidence="9">
    <location>
        <position position="182"/>
    </location>
    <ligand>
        <name>heme c</name>
        <dbReference type="ChEBI" id="CHEBI:61717"/>
        <label>2</label>
    </ligand>
    <ligandPart>
        <name>Fe</name>
        <dbReference type="ChEBI" id="CHEBI:18248"/>
    </ligandPart>
</feature>
<feature type="binding site" description="covalent" evidence="8">
    <location>
        <position position="139"/>
    </location>
    <ligand>
        <name>heme c</name>
        <dbReference type="ChEBI" id="CHEBI:61717"/>
        <label>2</label>
    </ligand>
</feature>
<keyword evidence="7 9" id="KW-0408">Iron</keyword>
<sequence>MRISVKRQVAVAAALAVIGAFNSQALAADGKALFTDKGCVACHGEDAKTPLQEGFPKLAGQGAEYAFNQMKDIKSGARKNGQSVDTMKPIVDDLSEDEMKALAQYLESLKEAPAAAAPAAAAPPHPGKTLFLTKTCVACHGKEGKKPLPGYPAIAGQDKAYVLAQTRDIKSGARTNGKANAMQPVMHLVTDDEITAIADYLSTVK</sequence>
<dbReference type="AlphaFoldDB" id="A0A178MU22"/>
<feature type="binding site" description="axial binding residue" evidence="9">
    <location>
        <position position="43"/>
    </location>
    <ligand>
        <name>heme c</name>
        <dbReference type="ChEBI" id="CHEBI:61717"/>
        <label>1</label>
    </ligand>
    <ligandPart>
        <name>Fe</name>
        <dbReference type="ChEBI" id="CHEBI:18248"/>
    </ligandPart>
</feature>
<dbReference type="InterPro" id="IPR009056">
    <property type="entry name" value="Cyt_c-like_dom"/>
</dbReference>
<keyword evidence="10" id="KW-0732">Signal</keyword>
<feature type="domain" description="Cytochrome c" evidence="11">
    <location>
        <begin position="25"/>
        <end position="110"/>
    </location>
</feature>
<keyword evidence="13" id="KW-1185">Reference proteome</keyword>
<evidence type="ECO:0000256" key="3">
    <source>
        <dbReference type="ARBA" id="ARBA00022617"/>
    </source>
</evidence>
<dbReference type="InterPro" id="IPR050597">
    <property type="entry name" value="Cytochrome_c_Oxidase_Subunit"/>
</dbReference>
<evidence type="ECO:0000256" key="8">
    <source>
        <dbReference type="PIRSR" id="PIRSR000005-1"/>
    </source>
</evidence>
<dbReference type="Proteomes" id="UP000078428">
    <property type="component" value="Unassembled WGS sequence"/>
</dbReference>
<evidence type="ECO:0000256" key="1">
    <source>
        <dbReference type="ARBA" id="ARBA00004418"/>
    </source>
</evidence>
<evidence type="ECO:0000259" key="11">
    <source>
        <dbReference type="PROSITE" id="PS51007"/>
    </source>
</evidence>
<dbReference type="GO" id="GO:0042597">
    <property type="term" value="C:periplasmic space"/>
    <property type="evidence" value="ECO:0007669"/>
    <property type="project" value="UniProtKB-SubCell"/>
</dbReference>
<dbReference type="RefSeq" id="WP_068490277.1">
    <property type="nucleotide sequence ID" value="NZ_LWQT01000040.1"/>
</dbReference>
<dbReference type="PROSITE" id="PS51007">
    <property type="entry name" value="CYTC"/>
    <property type="match status" value="2"/>
</dbReference>
<dbReference type="OrthoDB" id="9808603at2"/>
<dbReference type="GO" id="GO:0020037">
    <property type="term" value="F:heme binding"/>
    <property type="evidence" value="ECO:0007669"/>
    <property type="project" value="InterPro"/>
</dbReference>
<feature type="signal peptide" evidence="10">
    <location>
        <begin position="1"/>
        <end position="27"/>
    </location>
</feature>
<evidence type="ECO:0000256" key="5">
    <source>
        <dbReference type="ARBA" id="ARBA00022764"/>
    </source>
</evidence>
<keyword evidence="6" id="KW-0249">Electron transport</keyword>
<comment type="caution">
    <text evidence="12">The sequence shown here is derived from an EMBL/GenBank/DDBJ whole genome shotgun (WGS) entry which is preliminary data.</text>
</comment>
<keyword evidence="5" id="KW-0574">Periplasm</keyword>
<feature type="binding site" description="axial binding residue" evidence="9">
    <location>
        <position position="87"/>
    </location>
    <ligand>
        <name>heme c</name>
        <dbReference type="ChEBI" id="CHEBI:61717"/>
        <label>1</label>
    </ligand>
    <ligandPart>
        <name>Fe</name>
        <dbReference type="ChEBI" id="CHEBI:18248"/>
    </ligandPart>
</feature>
<evidence type="ECO:0000256" key="2">
    <source>
        <dbReference type="ARBA" id="ARBA00022448"/>
    </source>
</evidence>
<organism evidence="12 13">
    <name type="scientific">Paramagnetospirillum marisnigri</name>
    <dbReference type="NCBI Taxonomy" id="1285242"/>
    <lineage>
        <taxon>Bacteria</taxon>
        <taxon>Pseudomonadati</taxon>
        <taxon>Pseudomonadota</taxon>
        <taxon>Alphaproteobacteria</taxon>
        <taxon>Rhodospirillales</taxon>
        <taxon>Magnetospirillaceae</taxon>
        <taxon>Paramagnetospirillum</taxon>
    </lineage>
</organism>
<name>A0A178MU22_9PROT</name>
<gene>
    <name evidence="12" type="ORF">A6A04_14380</name>
</gene>
<dbReference type="STRING" id="1285242.A6A04_14380"/>
<dbReference type="GO" id="GO:0009055">
    <property type="term" value="F:electron transfer activity"/>
    <property type="evidence" value="ECO:0007669"/>
    <property type="project" value="InterPro"/>
</dbReference>
<feature type="binding site" description="covalent" evidence="8">
    <location>
        <position position="39"/>
    </location>
    <ligand>
        <name>heme c</name>
        <dbReference type="ChEBI" id="CHEBI:61717"/>
        <label>1</label>
    </ligand>
</feature>
<evidence type="ECO:0000256" key="4">
    <source>
        <dbReference type="ARBA" id="ARBA00022723"/>
    </source>
</evidence>
<dbReference type="PANTHER" id="PTHR33751:SF9">
    <property type="entry name" value="CYTOCHROME C4"/>
    <property type="match status" value="1"/>
</dbReference>
<dbReference type="Pfam" id="PF00034">
    <property type="entry name" value="Cytochrom_C"/>
    <property type="match status" value="2"/>
</dbReference>
<evidence type="ECO:0000313" key="13">
    <source>
        <dbReference type="Proteomes" id="UP000078428"/>
    </source>
</evidence>
<dbReference type="InterPro" id="IPR024167">
    <property type="entry name" value="Cytochrome_c4-like"/>
</dbReference>
<accession>A0A178MU22</accession>
<feature type="chain" id="PRO_5008092253" evidence="10">
    <location>
        <begin position="28"/>
        <end position="205"/>
    </location>
</feature>
<dbReference type="PIRSF" id="PIRSF000005">
    <property type="entry name" value="Cytochrome_c4"/>
    <property type="match status" value="1"/>
</dbReference>